<protein>
    <submittedName>
        <fullName evidence="1">Uncharacterized protein</fullName>
    </submittedName>
</protein>
<evidence type="ECO:0000313" key="2">
    <source>
        <dbReference type="Proteomes" id="UP000651977"/>
    </source>
</evidence>
<sequence length="44" mass="4788">MKHIGIAAVTAEGAALTDKYICSALEQVFGRYTHPEITIHGFLL</sequence>
<gene>
    <name evidence="1" type="ORF">GCM10007414_29520</name>
</gene>
<proteinExistence type="predicted"/>
<reference evidence="2" key="1">
    <citation type="journal article" date="2019" name="Int. J. Syst. Evol. Microbiol.">
        <title>The Global Catalogue of Microorganisms (GCM) 10K type strain sequencing project: providing services to taxonomists for standard genome sequencing and annotation.</title>
        <authorList>
            <consortium name="The Broad Institute Genomics Platform"/>
            <consortium name="The Broad Institute Genome Sequencing Center for Infectious Disease"/>
            <person name="Wu L."/>
            <person name="Ma J."/>
        </authorList>
    </citation>
    <scope>NUCLEOTIDE SEQUENCE [LARGE SCALE GENOMIC DNA]</scope>
    <source>
        <strain evidence="2">CGMCC 1.10131</strain>
    </source>
</reference>
<organism evidence="1 2">
    <name type="scientific">Agarivorans gilvus</name>
    <dbReference type="NCBI Taxonomy" id="680279"/>
    <lineage>
        <taxon>Bacteria</taxon>
        <taxon>Pseudomonadati</taxon>
        <taxon>Pseudomonadota</taxon>
        <taxon>Gammaproteobacteria</taxon>
        <taxon>Alteromonadales</taxon>
        <taxon>Alteromonadaceae</taxon>
        <taxon>Agarivorans</taxon>
    </lineage>
</organism>
<dbReference type="RefSeq" id="WP_257720930.1">
    <property type="nucleotide sequence ID" value="NZ_BMDY01000019.1"/>
</dbReference>
<dbReference type="EMBL" id="BMDY01000019">
    <property type="protein sequence ID" value="GGB14195.1"/>
    <property type="molecule type" value="Genomic_DNA"/>
</dbReference>
<keyword evidence="2" id="KW-1185">Reference proteome</keyword>
<dbReference type="Proteomes" id="UP000651977">
    <property type="component" value="Unassembled WGS sequence"/>
</dbReference>
<name>A0ABQ1I3X5_9ALTE</name>
<comment type="caution">
    <text evidence="1">The sequence shown here is derived from an EMBL/GenBank/DDBJ whole genome shotgun (WGS) entry which is preliminary data.</text>
</comment>
<evidence type="ECO:0000313" key="1">
    <source>
        <dbReference type="EMBL" id="GGB14195.1"/>
    </source>
</evidence>
<accession>A0ABQ1I3X5</accession>